<protein>
    <submittedName>
        <fullName evidence="1">Uncharacterized protein</fullName>
    </submittedName>
</protein>
<dbReference type="AlphaFoldDB" id="A0AA48L1K0"/>
<name>A0AA48L1K0_9FIRM</name>
<accession>A0AA48L1K0</accession>
<evidence type="ECO:0000313" key="1">
    <source>
        <dbReference type="EMBL" id="BED92910.1"/>
    </source>
</evidence>
<reference evidence="1" key="1">
    <citation type="journal article" date="2023" name="ISME J.">
        <title>Emergence of putative energy parasites within Clostridia revealed by genome analysis of a novel endosymbiotic clade.</title>
        <authorList>
            <person name="Takahashi K."/>
            <person name="Kuwahara H."/>
            <person name="Horikawa Y."/>
            <person name="Izawa K."/>
            <person name="Kato D."/>
            <person name="Inagaki T."/>
            <person name="Yuki M."/>
            <person name="Ohkuma M."/>
            <person name="Hongoh Y."/>
        </authorList>
    </citation>
    <scope>NUCLEOTIDE SEQUENCE</scope>
    <source>
        <strain evidence="1">RsTa-C01</strain>
    </source>
</reference>
<sequence>MVLLNPKPYDSYFCILASIQVPLLIREGDLKKYNNKEILENSSKKITGDIKFYNTSDNNEFCLCSFAFVEKCSFKPDVEEGACAIFIGSTVLAKNNEMFYMAGNFNPLEQKNANVKWILIKVPFSEKVCYYQETYVSDFSSSNSDNDFL</sequence>
<gene>
    <name evidence="1" type="ORF">RsTaC01_0818</name>
</gene>
<dbReference type="Proteomes" id="UP001335720">
    <property type="component" value="Chromosome"/>
</dbReference>
<organism evidence="1">
    <name type="scientific">Candidatus Paraimprobicoccus trichonymphae</name>
    <dbReference type="NCBI Taxonomy" id="3033793"/>
    <lineage>
        <taxon>Bacteria</taxon>
        <taxon>Bacillati</taxon>
        <taxon>Bacillota</taxon>
        <taxon>Clostridia</taxon>
        <taxon>Candidatus Paraimprobicoccus</taxon>
    </lineage>
</organism>
<proteinExistence type="predicted"/>
<dbReference type="EMBL" id="AP027925">
    <property type="protein sequence ID" value="BED92910.1"/>
    <property type="molecule type" value="Genomic_DNA"/>
</dbReference>
<dbReference type="KEGG" id="ptrh:RsTaC01_0818"/>